<evidence type="ECO:0000256" key="3">
    <source>
        <dbReference type="ARBA" id="ARBA00023163"/>
    </source>
</evidence>
<accession>A0A3N1X5J8</accession>
<proteinExistence type="predicted"/>
<feature type="domain" description="HTH marR-type" evidence="4">
    <location>
        <begin position="4"/>
        <end position="139"/>
    </location>
</feature>
<dbReference type="Pfam" id="PF01047">
    <property type="entry name" value="MarR"/>
    <property type="match status" value="1"/>
</dbReference>
<reference evidence="5 6" key="1">
    <citation type="submission" date="2018-11" db="EMBL/GenBank/DDBJ databases">
        <title>Genomic Encyclopedia of Type Strains, Phase IV (KMG-IV): sequencing the most valuable type-strain genomes for metagenomic binning, comparative biology and taxonomic classification.</title>
        <authorList>
            <person name="Goeker M."/>
        </authorList>
    </citation>
    <scope>NUCLEOTIDE SEQUENCE [LARGE SCALE GENOMIC DNA]</scope>
    <source>
        <strain evidence="5 6">DSM 26537</strain>
    </source>
</reference>
<dbReference type="SUPFAM" id="SSF46785">
    <property type="entry name" value="Winged helix' DNA-binding domain"/>
    <property type="match status" value="1"/>
</dbReference>
<dbReference type="PANTHER" id="PTHR42756">
    <property type="entry name" value="TRANSCRIPTIONAL REGULATOR, MARR"/>
    <property type="match status" value="1"/>
</dbReference>
<evidence type="ECO:0000313" key="5">
    <source>
        <dbReference type="EMBL" id="ROR21341.1"/>
    </source>
</evidence>
<dbReference type="GO" id="GO:0003700">
    <property type="term" value="F:DNA-binding transcription factor activity"/>
    <property type="evidence" value="ECO:0007669"/>
    <property type="project" value="InterPro"/>
</dbReference>
<dbReference type="SMART" id="SM00347">
    <property type="entry name" value="HTH_MARR"/>
    <property type="match status" value="1"/>
</dbReference>
<dbReference type="Proteomes" id="UP000273083">
    <property type="component" value="Unassembled WGS sequence"/>
</dbReference>
<dbReference type="GO" id="GO:0003677">
    <property type="term" value="F:DNA binding"/>
    <property type="evidence" value="ECO:0007669"/>
    <property type="project" value="UniProtKB-KW"/>
</dbReference>
<comment type="caution">
    <text evidence="5">The sequence shown here is derived from an EMBL/GenBank/DDBJ whole genome shotgun (WGS) entry which is preliminary data.</text>
</comment>
<dbReference type="RefSeq" id="WP_123610996.1">
    <property type="nucleotide sequence ID" value="NZ_RJVG01000021.1"/>
</dbReference>
<dbReference type="InterPro" id="IPR000835">
    <property type="entry name" value="HTH_MarR-typ"/>
</dbReference>
<dbReference type="EMBL" id="RJVG01000021">
    <property type="protein sequence ID" value="ROR21341.1"/>
    <property type="molecule type" value="Genomic_DNA"/>
</dbReference>
<keyword evidence="2 5" id="KW-0238">DNA-binding</keyword>
<dbReference type="PANTHER" id="PTHR42756:SF1">
    <property type="entry name" value="TRANSCRIPTIONAL REPRESSOR OF EMRAB OPERON"/>
    <property type="match status" value="1"/>
</dbReference>
<dbReference type="InterPro" id="IPR036388">
    <property type="entry name" value="WH-like_DNA-bd_sf"/>
</dbReference>
<dbReference type="PRINTS" id="PR00598">
    <property type="entry name" value="HTHMARR"/>
</dbReference>
<dbReference type="Gene3D" id="1.10.10.10">
    <property type="entry name" value="Winged helix-like DNA-binding domain superfamily/Winged helix DNA-binding domain"/>
    <property type="match status" value="1"/>
</dbReference>
<sequence length="145" mass="16470">MEAHDTLNEILVILFNDIMDLEQKALISEKFKNISINDMHIIEAIGDKEPQKMSQIAKSMKVTVGTLTTAMNSLVNKGYVIREKGQEDRRVVFISLSELGLEALKKHAKFHEDMVQTIMKSLNDTEIDVLIGALKKLSVYFKKFS</sequence>
<name>A0A3N1X5J8_9FIRM</name>
<dbReference type="AlphaFoldDB" id="A0A3N1X5J8"/>
<gene>
    <name evidence="5" type="ORF">EDD66_1212</name>
</gene>
<keyword evidence="3" id="KW-0804">Transcription</keyword>
<dbReference type="InterPro" id="IPR036390">
    <property type="entry name" value="WH_DNA-bd_sf"/>
</dbReference>
<protein>
    <submittedName>
        <fullName evidence="5">DNA-binding MarR family transcriptional regulator</fullName>
    </submittedName>
</protein>
<evidence type="ECO:0000256" key="2">
    <source>
        <dbReference type="ARBA" id="ARBA00023125"/>
    </source>
</evidence>
<dbReference type="PROSITE" id="PS50995">
    <property type="entry name" value="HTH_MARR_2"/>
    <property type="match status" value="1"/>
</dbReference>
<dbReference type="OrthoDB" id="5461037at2"/>
<evidence type="ECO:0000256" key="1">
    <source>
        <dbReference type="ARBA" id="ARBA00023015"/>
    </source>
</evidence>
<organism evidence="5 6">
    <name type="scientific">Mobilisporobacter senegalensis</name>
    <dbReference type="NCBI Taxonomy" id="1329262"/>
    <lineage>
        <taxon>Bacteria</taxon>
        <taxon>Bacillati</taxon>
        <taxon>Bacillota</taxon>
        <taxon>Clostridia</taxon>
        <taxon>Lachnospirales</taxon>
        <taxon>Lachnospiraceae</taxon>
        <taxon>Mobilisporobacter</taxon>
    </lineage>
</organism>
<keyword evidence="6" id="KW-1185">Reference proteome</keyword>
<evidence type="ECO:0000313" key="6">
    <source>
        <dbReference type="Proteomes" id="UP000273083"/>
    </source>
</evidence>
<evidence type="ECO:0000259" key="4">
    <source>
        <dbReference type="PROSITE" id="PS50995"/>
    </source>
</evidence>
<keyword evidence="1" id="KW-0805">Transcription regulation</keyword>